<dbReference type="PROSITE" id="PS00018">
    <property type="entry name" value="EF_HAND_1"/>
    <property type="match status" value="2"/>
</dbReference>
<evidence type="ECO:0000256" key="1">
    <source>
        <dbReference type="ARBA" id="ARBA00022737"/>
    </source>
</evidence>
<dbReference type="Pfam" id="PF13499">
    <property type="entry name" value="EF-hand_7"/>
    <property type="match status" value="4"/>
</dbReference>
<dbReference type="GO" id="GO:0005509">
    <property type="term" value="F:calcium ion binding"/>
    <property type="evidence" value="ECO:0007669"/>
    <property type="project" value="InterPro"/>
</dbReference>
<sequence length="580" mass="67696">MLTYETQRILKNLLVEIGHGEQKIEQIRQKLATFTDFEPYVAFQRIDRNRNDYIIAEEIQDFLKDNKIYSPTPEECQFIVKFFDSDEDSRLSFSDFLQMLVPCDNNFLRCQVTQRDTYKVEKFHYLPIHLEQELSNLVYTRCEELRVDLARRHDFSTYACFRAVDDRNEGDINPDNIRSFIKNNGYYPSEDEVIAIVRRLDVDADCKINYAEFCEAIKTNEFPKPQSSHRPQNSIDQRLNTSQNANDRSFGSPLVQNPNHLSSKAQEEQLRQTTNNQNNGSNSHRGGNERLESSQQNNQPKHEESKYGNGYEYQNRDPGSSAKIGDHLSQFQYHSPPKNNNESSYKKSSPLRPADEQELLKAFKQQLIIDRELEHAKLDLMNTCPDFNLYDAFRYIDLDARSFIDAYDILKAFRDQNNLDLPQVTDDEVELIIARYDKDRDRKIRFSEFTSAFSPTDAYQADRLSSRKGTGLGLSDKTFLMYRGLWLNHIKVEQQAEMIRQKLISRPGFSLFDAFKAVDENNDGKITKDELHRVIEKSGFNVTIDEINTLMDRYDKDGDGAISYTEFSDEIRPHSPYKRS</sequence>
<dbReference type="PANTHER" id="PTHR23050">
    <property type="entry name" value="CALCIUM BINDING PROTEIN"/>
    <property type="match status" value="1"/>
</dbReference>
<dbReference type="InterPro" id="IPR018247">
    <property type="entry name" value="EF_Hand_1_Ca_BS"/>
</dbReference>
<feature type="compositionally biased region" description="Low complexity" evidence="3">
    <location>
        <begin position="271"/>
        <end position="285"/>
    </location>
</feature>
<evidence type="ECO:0000259" key="4">
    <source>
        <dbReference type="PROSITE" id="PS50222"/>
    </source>
</evidence>
<dbReference type="EMBL" id="CCKQ01012903">
    <property type="protein sequence ID" value="CDW84535.1"/>
    <property type="molecule type" value="Genomic_DNA"/>
</dbReference>
<dbReference type="OMA" id="ADCKINY"/>
<feature type="compositionally biased region" description="Low complexity" evidence="3">
    <location>
        <begin position="335"/>
        <end position="350"/>
    </location>
</feature>
<dbReference type="CDD" id="cd00051">
    <property type="entry name" value="EFh"/>
    <property type="match status" value="1"/>
</dbReference>
<feature type="domain" description="EF-hand" evidence="4">
    <location>
        <begin position="542"/>
        <end position="577"/>
    </location>
</feature>
<dbReference type="InterPro" id="IPR002048">
    <property type="entry name" value="EF_hand_dom"/>
</dbReference>
<keyword evidence="6" id="KW-1185">Reference proteome</keyword>
<evidence type="ECO:0000313" key="5">
    <source>
        <dbReference type="EMBL" id="CDW84535.1"/>
    </source>
</evidence>
<feature type="domain" description="EF-hand" evidence="4">
    <location>
        <begin position="42"/>
        <end position="69"/>
    </location>
</feature>
<dbReference type="SUPFAM" id="SSF47473">
    <property type="entry name" value="EF-hand"/>
    <property type="match status" value="2"/>
</dbReference>
<dbReference type="InParanoid" id="A0A078AQ67"/>
<evidence type="ECO:0000256" key="3">
    <source>
        <dbReference type="SAM" id="MobiDB-lite"/>
    </source>
</evidence>
<keyword evidence="2" id="KW-0106">Calcium</keyword>
<organism evidence="5 6">
    <name type="scientific">Stylonychia lemnae</name>
    <name type="common">Ciliate</name>
    <dbReference type="NCBI Taxonomy" id="5949"/>
    <lineage>
        <taxon>Eukaryota</taxon>
        <taxon>Sar</taxon>
        <taxon>Alveolata</taxon>
        <taxon>Ciliophora</taxon>
        <taxon>Intramacronucleata</taxon>
        <taxon>Spirotrichea</taxon>
        <taxon>Stichotrichia</taxon>
        <taxon>Sporadotrichida</taxon>
        <taxon>Oxytrichidae</taxon>
        <taxon>Stylonychinae</taxon>
        <taxon>Stylonychia</taxon>
    </lineage>
</organism>
<accession>A0A078AQ67</accession>
<feature type="domain" description="EF-hand" evidence="4">
    <location>
        <begin position="71"/>
        <end position="106"/>
    </location>
</feature>
<name>A0A078AQ67_STYLE</name>
<feature type="domain" description="EF-hand" evidence="4">
    <location>
        <begin position="188"/>
        <end position="223"/>
    </location>
</feature>
<dbReference type="InterPro" id="IPR050145">
    <property type="entry name" value="Centrin_CML-like"/>
</dbReference>
<evidence type="ECO:0000313" key="6">
    <source>
        <dbReference type="Proteomes" id="UP000039865"/>
    </source>
</evidence>
<dbReference type="Gene3D" id="1.10.238.10">
    <property type="entry name" value="EF-hand"/>
    <property type="match status" value="4"/>
</dbReference>
<protein>
    <submittedName>
        <fullName evidence="5">Ef hand family protein</fullName>
    </submittedName>
</protein>
<dbReference type="PROSITE" id="PS50222">
    <property type="entry name" value="EF_HAND_2"/>
    <property type="match status" value="6"/>
</dbReference>
<feature type="domain" description="EF-hand" evidence="4">
    <location>
        <begin position="506"/>
        <end position="541"/>
    </location>
</feature>
<dbReference type="AlphaFoldDB" id="A0A078AQ67"/>
<dbReference type="Proteomes" id="UP000039865">
    <property type="component" value="Unassembled WGS sequence"/>
</dbReference>
<evidence type="ECO:0000256" key="2">
    <source>
        <dbReference type="ARBA" id="ARBA00022837"/>
    </source>
</evidence>
<dbReference type="SMART" id="SM00054">
    <property type="entry name" value="EFh"/>
    <property type="match status" value="7"/>
</dbReference>
<feature type="domain" description="EF-hand" evidence="4">
    <location>
        <begin position="424"/>
        <end position="459"/>
    </location>
</feature>
<dbReference type="OrthoDB" id="423727at2759"/>
<dbReference type="InterPro" id="IPR011992">
    <property type="entry name" value="EF-hand-dom_pair"/>
</dbReference>
<reference evidence="5 6" key="1">
    <citation type="submission" date="2014-06" db="EMBL/GenBank/DDBJ databases">
        <authorList>
            <person name="Swart Estienne"/>
        </authorList>
    </citation>
    <scope>NUCLEOTIDE SEQUENCE [LARGE SCALE GENOMIC DNA]</scope>
    <source>
        <strain evidence="5 6">130c</strain>
    </source>
</reference>
<keyword evidence="1" id="KW-0677">Repeat</keyword>
<gene>
    <name evidence="5" type="primary">Contig14266.g15191</name>
    <name evidence="5" type="ORF">STYLEM_13599</name>
</gene>
<feature type="compositionally biased region" description="Polar residues" evidence="3">
    <location>
        <begin position="242"/>
        <end position="264"/>
    </location>
</feature>
<feature type="region of interest" description="Disordered" evidence="3">
    <location>
        <begin position="242"/>
        <end position="353"/>
    </location>
</feature>
<proteinExistence type="predicted"/>